<dbReference type="Gene3D" id="3.55.30.10">
    <property type="entry name" value="Hsp33 domain"/>
    <property type="match status" value="1"/>
</dbReference>
<comment type="function">
    <text evidence="6">Redox regulated molecular chaperone. Protects both thermally unfolding and oxidatively damaged proteins from irreversible aggregation. Plays an important role in the bacterial defense system toward oxidative stress.</text>
</comment>
<feature type="disulfide bond" description="Redox-active" evidence="6">
    <location>
        <begin position="237"/>
        <end position="239"/>
    </location>
</feature>
<dbReference type="NCBIfam" id="NF001033">
    <property type="entry name" value="PRK00114.1"/>
    <property type="match status" value="1"/>
</dbReference>
<evidence type="ECO:0000256" key="3">
    <source>
        <dbReference type="ARBA" id="ARBA00023157"/>
    </source>
</evidence>
<dbReference type="GO" id="GO:0044183">
    <property type="term" value="F:protein folding chaperone"/>
    <property type="evidence" value="ECO:0007669"/>
    <property type="project" value="TreeGrafter"/>
</dbReference>
<dbReference type="InterPro" id="IPR000397">
    <property type="entry name" value="Heat_shock_Hsp33"/>
</dbReference>
<name>A0A9X3JFD0_9LACT</name>
<dbReference type="EMBL" id="JAPRFR010000004">
    <property type="protein sequence ID" value="MCZ0726387.1"/>
    <property type="molecule type" value="Genomic_DNA"/>
</dbReference>
<keyword evidence="1 6" id="KW-0963">Cytoplasm</keyword>
<dbReference type="GO" id="GO:0051082">
    <property type="term" value="F:unfolded protein binding"/>
    <property type="evidence" value="ECO:0007669"/>
    <property type="project" value="UniProtKB-UniRule"/>
</dbReference>
<keyword evidence="8" id="KW-1185">Reference proteome</keyword>
<dbReference type="Gene3D" id="3.90.1280.10">
    <property type="entry name" value="HSP33 redox switch-like"/>
    <property type="match status" value="1"/>
</dbReference>
<keyword evidence="2 6" id="KW-0862">Zinc</keyword>
<organism evidence="7 8">
    <name type="scientific">Aerococcus kribbianus</name>
    <dbReference type="NCBI Taxonomy" id="2999064"/>
    <lineage>
        <taxon>Bacteria</taxon>
        <taxon>Bacillati</taxon>
        <taxon>Bacillota</taxon>
        <taxon>Bacilli</taxon>
        <taxon>Lactobacillales</taxon>
        <taxon>Aerococcaceae</taxon>
        <taxon>Aerococcus</taxon>
    </lineage>
</organism>
<evidence type="ECO:0000256" key="1">
    <source>
        <dbReference type="ARBA" id="ARBA00022490"/>
    </source>
</evidence>
<dbReference type="RefSeq" id="WP_268752745.1">
    <property type="nucleotide sequence ID" value="NZ_JAPRFQ010000004.1"/>
</dbReference>
<evidence type="ECO:0000313" key="7">
    <source>
        <dbReference type="EMBL" id="MCZ0726387.1"/>
    </source>
</evidence>
<evidence type="ECO:0000256" key="6">
    <source>
        <dbReference type="HAMAP-Rule" id="MF_00117"/>
    </source>
</evidence>
<accession>A0A9X3JFD0</accession>
<dbReference type="CDD" id="cd00498">
    <property type="entry name" value="Hsp33"/>
    <property type="match status" value="1"/>
</dbReference>
<dbReference type="SUPFAM" id="SSF118352">
    <property type="entry name" value="HSP33 redox switch-like"/>
    <property type="match status" value="1"/>
</dbReference>
<dbReference type="AlphaFoldDB" id="A0A9X3JFD0"/>
<dbReference type="GO" id="GO:0005737">
    <property type="term" value="C:cytoplasm"/>
    <property type="evidence" value="ECO:0007669"/>
    <property type="project" value="UniProtKB-SubCell"/>
</dbReference>
<dbReference type="InterPro" id="IPR016153">
    <property type="entry name" value="Heat_shock_Hsp33_N"/>
</dbReference>
<keyword evidence="5 6" id="KW-0676">Redox-active center</keyword>
<dbReference type="PANTHER" id="PTHR30111:SF1">
    <property type="entry name" value="33 KDA CHAPERONIN"/>
    <property type="match status" value="1"/>
</dbReference>
<dbReference type="Pfam" id="PF01430">
    <property type="entry name" value="HSP33"/>
    <property type="match status" value="1"/>
</dbReference>
<evidence type="ECO:0000256" key="2">
    <source>
        <dbReference type="ARBA" id="ARBA00022833"/>
    </source>
</evidence>
<evidence type="ECO:0000256" key="5">
    <source>
        <dbReference type="ARBA" id="ARBA00023284"/>
    </source>
</evidence>
<keyword evidence="4 6" id="KW-0143">Chaperone</keyword>
<protein>
    <recommendedName>
        <fullName evidence="6">33 kDa chaperonin</fullName>
    </recommendedName>
    <alternativeName>
        <fullName evidence="6">Heat shock protein 33 homolog</fullName>
        <shortName evidence="6">HSP33</shortName>
    </alternativeName>
</protein>
<proteinExistence type="inferred from homology"/>
<dbReference type="Proteomes" id="UP001146670">
    <property type="component" value="Unassembled WGS sequence"/>
</dbReference>
<keyword evidence="3 6" id="KW-1015">Disulfide bond</keyword>
<dbReference type="InterPro" id="IPR016154">
    <property type="entry name" value="Heat_shock_Hsp33_C"/>
</dbReference>
<comment type="PTM">
    <text evidence="6">Under oxidizing conditions two disulfide bonds are formed involving the reactive cysteines. Under reducing conditions zinc is bound to the reactive cysteines and the protein is inactive.</text>
</comment>
<gene>
    <name evidence="6 7" type="primary">hslO</name>
    <name evidence="7" type="ORF">OW157_07445</name>
</gene>
<dbReference type="SUPFAM" id="SSF64397">
    <property type="entry name" value="Hsp33 domain"/>
    <property type="match status" value="1"/>
</dbReference>
<comment type="similarity">
    <text evidence="6">Belongs to the HSP33 family.</text>
</comment>
<comment type="subcellular location">
    <subcellularLocation>
        <location evidence="6">Cytoplasm</location>
    </subcellularLocation>
</comment>
<evidence type="ECO:0000256" key="4">
    <source>
        <dbReference type="ARBA" id="ARBA00023186"/>
    </source>
</evidence>
<comment type="caution">
    <text evidence="7">The sequence shown here is derived from an EMBL/GenBank/DDBJ whole genome shotgun (WGS) entry which is preliminary data.</text>
</comment>
<dbReference type="PANTHER" id="PTHR30111">
    <property type="entry name" value="33 KDA CHAPERONIN"/>
    <property type="match status" value="1"/>
</dbReference>
<reference evidence="7" key="1">
    <citation type="submission" date="2022-12" db="EMBL/GenBank/DDBJ databases">
        <title>Description and comparative metabolic analysis of Aerococcus sp. nov., isolated from the feces of a pig.</title>
        <authorList>
            <person name="Chang Y.-H."/>
        </authorList>
    </citation>
    <scope>NUCLEOTIDE SEQUENCE</scope>
    <source>
        <strain evidence="7">YH-aer222</strain>
    </source>
</reference>
<sequence length="292" mass="31088">MMNKLVKALAFDDTIRISCMDASDLVSQAQVKHDTWSSATAALGRTLIGAALMGADIKDDSRLSIKIHGDGPAGRIIAAADGSGHVKGYIDTPHLSLPANADDKIDVAKTVGRNGQVTVSKDLGLKEPFVGQSPIISGEIAEDLTYYLTVSEQTPSAIGLGVLVGPDEKVINAGGWMIQVMPGASEETIKQIEAGVSAVAPVTELLDQGKSPEDIIALLLGTDDIKYLAEKQVGFQCDCSKERFAKGLASLGKEEIASIIQEDGQAETVCHFCNSKYHFDKEELENIYKKAK</sequence>
<dbReference type="GO" id="GO:0042026">
    <property type="term" value="P:protein refolding"/>
    <property type="evidence" value="ECO:0007669"/>
    <property type="project" value="TreeGrafter"/>
</dbReference>
<feature type="disulfide bond" description="Redox-active" evidence="6">
    <location>
        <begin position="270"/>
        <end position="273"/>
    </location>
</feature>
<dbReference type="HAMAP" id="MF_00117">
    <property type="entry name" value="HslO"/>
    <property type="match status" value="1"/>
</dbReference>
<dbReference type="PIRSF" id="PIRSF005261">
    <property type="entry name" value="Heat_shock_Hsp33"/>
    <property type="match status" value="1"/>
</dbReference>
<evidence type="ECO:0000313" key="8">
    <source>
        <dbReference type="Proteomes" id="UP001146670"/>
    </source>
</evidence>